<evidence type="ECO:0000256" key="6">
    <source>
        <dbReference type="HAMAP-Rule" id="MF_00265"/>
    </source>
</evidence>
<protein>
    <recommendedName>
        <fullName evidence="6">Ribonuclease VapC</fullName>
        <shortName evidence="6">RNase VapC</shortName>
        <ecNumber evidence="6">3.1.-.-</ecNumber>
    </recommendedName>
    <alternativeName>
        <fullName evidence="6">Toxin VapC</fullName>
    </alternativeName>
</protein>
<dbReference type="InterPro" id="IPR044153">
    <property type="entry name" value="PIN_Pae0151-like"/>
</dbReference>
<keyword evidence="4 6" id="KW-0378">Hydrolase</keyword>
<keyword evidence="1 6" id="KW-1277">Toxin-antitoxin system</keyword>
<gene>
    <name evidence="6" type="primary">vapC</name>
    <name evidence="8" type="ORF">GCM10022239_17990</name>
</gene>
<dbReference type="Gene3D" id="3.40.50.1010">
    <property type="entry name" value="5'-nuclease"/>
    <property type="match status" value="1"/>
</dbReference>
<dbReference type="InterPro" id="IPR029060">
    <property type="entry name" value="PIN-like_dom_sf"/>
</dbReference>
<keyword evidence="2 6" id="KW-0540">Nuclease</keyword>
<evidence type="ECO:0000313" key="8">
    <source>
        <dbReference type="EMBL" id="GAA3742915.1"/>
    </source>
</evidence>
<dbReference type="EMBL" id="BAABAE010000003">
    <property type="protein sequence ID" value="GAA3742915.1"/>
    <property type="molecule type" value="Genomic_DNA"/>
</dbReference>
<evidence type="ECO:0000259" key="7">
    <source>
        <dbReference type="Pfam" id="PF01850"/>
    </source>
</evidence>
<feature type="binding site" evidence="6">
    <location>
        <position position="96"/>
    </location>
    <ligand>
        <name>Mg(2+)</name>
        <dbReference type="ChEBI" id="CHEBI:18420"/>
    </ligand>
</feature>
<dbReference type="InterPro" id="IPR051619">
    <property type="entry name" value="TypeII_TA_RNase_PINc/VapC"/>
</dbReference>
<name>A0ABP7FMM4_9MICO</name>
<keyword evidence="6" id="KW-0800">Toxin</keyword>
<dbReference type="CDD" id="cd09873">
    <property type="entry name" value="PIN_Pae0151-like"/>
    <property type="match status" value="1"/>
</dbReference>
<keyword evidence="3 6" id="KW-0479">Metal-binding</keyword>
<dbReference type="Proteomes" id="UP001501004">
    <property type="component" value="Unassembled WGS sequence"/>
</dbReference>
<dbReference type="HAMAP" id="MF_00265">
    <property type="entry name" value="VapC_Nob1"/>
    <property type="match status" value="1"/>
</dbReference>
<dbReference type="SUPFAM" id="SSF88723">
    <property type="entry name" value="PIN domain-like"/>
    <property type="match status" value="1"/>
</dbReference>
<dbReference type="InterPro" id="IPR002716">
    <property type="entry name" value="PIN_dom"/>
</dbReference>
<dbReference type="PANTHER" id="PTHR35901:SF1">
    <property type="entry name" value="EXONUCLEASE VAPC9"/>
    <property type="match status" value="1"/>
</dbReference>
<dbReference type="InterPro" id="IPR022907">
    <property type="entry name" value="VapC_family"/>
</dbReference>
<dbReference type="Pfam" id="PF01850">
    <property type="entry name" value="PIN"/>
    <property type="match status" value="1"/>
</dbReference>
<feature type="domain" description="PIN" evidence="7">
    <location>
        <begin position="7"/>
        <end position="122"/>
    </location>
</feature>
<feature type="binding site" evidence="6">
    <location>
        <position position="8"/>
    </location>
    <ligand>
        <name>Mg(2+)</name>
        <dbReference type="ChEBI" id="CHEBI:18420"/>
    </ligand>
</feature>
<comment type="cofactor">
    <cofactor evidence="6">
        <name>Mg(2+)</name>
        <dbReference type="ChEBI" id="CHEBI:18420"/>
    </cofactor>
</comment>
<evidence type="ECO:0000256" key="1">
    <source>
        <dbReference type="ARBA" id="ARBA00022649"/>
    </source>
</evidence>
<keyword evidence="9" id="KW-1185">Reference proteome</keyword>
<comment type="caution">
    <text evidence="8">The sequence shown here is derived from an EMBL/GenBank/DDBJ whole genome shotgun (WGS) entry which is preliminary data.</text>
</comment>
<reference evidence="9" key="1">
    <citation type="journal article" date="2019" name="Int. J. Syst. Evol. Microbiol.">
        <title>The Global Catalogue of Microorganisms (GCM) 10K type strain sequencing project: providing services to taxonomists for standard genome sequencing and annotation.</title>
        <authorList>
            <consortium name="The Broad Institute Genomics Platform"/>
            <consortium name="The Broad Institute Genome Sequencing Center for Infectious Disease"/>
            <person name="Wu L."/>
            <person name="Ma J."/>
        </authorList>
    </citation>
    <scope>NUCLEOTIDE SEQUENCE [LARGE SCALE GENOMIC DNA]</scope>
    <source>
        <strain evidence="9">JCM 16949</strain>
    </source>
</reference>
<evidence type="ECO:0000256" key="3">
    <source>
        <dbReference type="ARBA" id="ARBA00022723"/>
    </source>
</evidence>
<evidence type="ECO:0000256" key="5">
    <source>
        <dbReference type="ARBA" id="ARBA00022842"/>
    </source>
</evidence>
<comment type="function">
    <text evidence="6">Toxic component of a toxin-antitoxin (TA) system. An RNase.</text>
</comment>
<accession>A0ABP7FMM4</accession>
<keyword evidence="5 6" id="KW-0460">Magnesium</keyword>
<dbReference type="PANTHER" id="PTHR35901">
    <property type="entry name" value="RIBONUCLEASE VAPC3"/>
    <property type="match status" value="1"/>
</dbReference>
<proteinExistence type="inferred from homology"/>
<sequence>MSFNAVVDCSALFDNLVLSRITRLTDSFAEGRFHAPQLIDYEFMAALRRHVTSGRLGASDATDKLEFFTLFSLERHGVELLRHRIWTLRHNFSPYDASYVALAEALGIPLVTSDLRLANAARQYCDVLTP</sequence>
<dbReference type="EC" id="3.1.-.-" evidence="6"/>
<evidence type="ECO:0000256" key="2">
    <source>
        <dbReference type="ARBA" id="ARBA00022722"/>
    </source>
</evidence>
<organism evidence="8 9">
    <name type="scientific">Leifsonella bigeumensis</name>
    <dbReference type="NCBI Taxonomy" id="433643"/>
    <lineage>
        <taxon>Bacteria</taxon>
        <taxon>Bacillati</taxon>
        <taxon>Actinomycetota</taxon>
        <taxon>Actinomycetes</taxon>
        <taxon>Micrococcales</taxon>
        <taxon>Microbacteriaceae</taxon>
        <taxon>Leifsonella</taxon>
    </lineage>
</organism>
<evidence type="ECO:0000313" key="9">
    <source>
        <dbReference type="Proteomes" id="UP001501004"/>
    </source>
</evidence>
<comment type="similarity">
    <text evidence="6">Belongs to the PINc/VapC protein family.</text>
</comment>
<evidence type="ECO:0000256" key="4">
    <source>
        <dbReference type="ARBA" id="ARBA00022801"/>
    </source>
</evidence>
<dbReference type="RefSeq" id="WP_344755873.1">
    <property type="nucleotide sequence ID" value="NZ_BAABAE010000003.1"/>
</dbReference>